<keyword evidence="2" id="KW-1185">Reference proteome</keyword>
<evidence type="ECO:0000313" key="1">
    <source>
        <dbReference type="EMBL" id="MDU9001045.1"/>
    </source>
</evidence>
<proteinExistence type="predicted"/>
<dbReference type="Proteomes" id="UP001257627">
    <property type="component" value="Unassembled WGS sequence"/>
</dbReference>
<name>A0ABU3V4W5_9ACTN</name>
<dbReference type="RefSeq" id="WP_143606512.1">
    <property type="nucleotide sequence ID" value="NZ_JAPEMK010000003.1"/>
</dbReference>
<organism evidence="1 2">
    <name type="scientific">Streptomyces mirabilis</name>
    <dbReference type="NCBI Taxonomy" id="68239"/>
    <lineage>
        <taxon>Bacteria</taxon>
        <taxon>Bacillati</taxon>
        <taxon>Actinomycetota</taxon>
        <taxon>Actinomycetes</taxon>
        <taxon>Kitasatosporales</taxon>
        <taxon>Streptomycetaceae</taxon>
        <taxon>Streptomyces</taxon>
    </lineage>
</organism>
<evidence type="ECO:0008006" key="3">
    <source>
        <dbReference type="Google" id="ProtNLM"/>
    </source>
</evidence>
<dbReference type="EMBL" id="JARAKF010000002">
    <property type="protein sequence ID" value="MDU9001045.1"/>
    <property type="molecule type" value="Genomic_DNA"/>
</dbReference>
<gene>
    <name evidence="1" type="ORF">PU648_54050</name>
</gene>
<comment type="caution">
    <text evidence="1">The sequence shown here is derived from an EMBL/GenBank/DDBJ whole genome shotgun (WGS) entry which is preliminary data.</text>
</comment>
<evidence type="ECO:0000313" key="2">
    <source>
        <dbReference type="Proteomes" id="UP001257627"/>
    </source>
</evidence>
<protein>
    <recommendedName>
        <fullName evidence="3">Histidine kinase</fullName>
    </recommendedName>
</protein>
<accession>A0ABU3V4W5</accession>
<sequence>MSGARWLGRAAAAGAPDVSQLLREQLVEVISSIRSQAAMMHGLALEGAGDLPVTVRAAGRSDGGDLLALAEDPP</sequence>
<reference evidence="1 2" key="1">
    <citation type="submission" date="2023-02" db="EMBL/GenBank/DDBJ databases">
        <authorList>
            <person name="Maleckis M."/>
        </authorList>
    </citation>
    <scope>NUCLEOTIDE SEQUENCE [LARGE SCALE GENOMIC DNA]</scope>
    <source>
        <strain evidence="1 2">P8-A2</strain>
    </source>
</reference>